<sequence>MSSPGSANATYSYTPSSVQTKPHKELFLERFPEFTKTRRVAACFVRPNATCPVCGERVFYYQNDNGSRVFFDELGPPWPKHPCTETGIILAPGTQLDLTFSIRSQAVVTEILTWQKHYRAEFESEFTTKYGTKPWQLAVITKRMKAQKQVFTIAKLLKQGRVTKVYFSCKALPKCCKSGFLIAIGKRKISFIDTVTLAPIEITINRYRGAKPFLDAMEDTEILP</sequence>
<protein>
    <submittedName>
        <fullName evidence="1">Uncharacterized protein</fullName>
    </submittedName>
</protein>
<evidence type="ECO:0000313" key="2">
    <source>
        <dbReference type="Proteomes" id="UP000320722"/>
    </source>
</evidence>
<dbReference type="AlphaFoldDB" id="A0A517WJP8"/>
<reference evidence="1 2" key="1">
    <citation type="submission" date="2019-02" db="EMBL/GenBank/DDBJ databases">
        <title>Deep-cultivation of Planctomycetes and their phenomic and genomic characterization uncovers novel biology.</title>
        <authorList>
            <person name="Wiegand S."/>
            <person name="Jogler M."/>
            <person name="Boedeker C."/>
            <person name="Pinto D."/>
            <person name="Vollmers J."/>
            <person name="Rivas-Marin E."/>
            <person name="Kohn T."/>
            <person name="Peeters S.H."/>
            <person name="Heuer A."/>
            <person name="Rast P."/>
            <person name="Oberbeckmann S."/>
            <person name="Bunk B."/>
            <person name="Jeske O."/>
            <person name="Meyerdierks A."/>
            <person name="Storesund J.E."/>
            <person name="Kallscheuer N."/>
            <person name="Luecker S."/>
            <person name="Lage O.M."/>
            <person name="Pohl T."/>
            <person name="Merkel B.J."/>
            <person name="Hornburger P."/>
            <person name="Mueller R.-W."/>
            <person name="Bruemmer F."/>
            <person name="Labrenz M."/>
            <person name="Spormann A.M."/>
            <person name="Op den Camp H."/>
            <person name="Overmann J."/>
            <person name="Amann R."/>
            <person name="Jetten M.S.M."/>
            <person name="Mascher T."/>
            <person name="Medema M.H."/>
            <person name="Devos D.P."/>
            <person name="Kaster A.-K."/>
            <person name="Ovreas L."/>
            <person name="Rohde M."/>
            <person name="Galperin M.Y."/>
            <person name="Jogler C."/>
        </authorList>
    </citation>
    <scope>NUCLEOTIDE SEQUENCE [LARGE SCALE GENOMIC DNA]</scope>
    <source>
        <strain evidence="1 2">V6</strain>
    </source>
</reference>
<dbReference type="Proteomes" id="UP000320722">
    <property type="component" value="Chromosome"/>
</dbReference>
<organism evidence="1 2">
    <name type="scientific">Gimesia chilikensis</name>
    <dbReference type="NCBI Taxonomy" id="2605989"/>
    <lineage>
        <taxon>Bacteria</taxon>
        <taxon>Pseudomonadati</taxon>
        <taxon>Planctomycetota</taxon>
        <taxon>Planctomycetia</taxon>
        <taxon>Planctomycetales</taxon>
        <taxon>Planctomycetaceae</taxon>
        <taxon>Gimesia</taxon>
    </lineage>
</organism>
<dbReference type="RefSeq" id="WP_145043808.1">
    <property type="nucleotide sequence ID" value="NZ_CP036347.1"/>
</dbReference>
<accession>A0A517WJP8</accession>
<proteinExistence type="predicted"/>
<gene>
    <name evidence="1" type="ORF">V6x_52120</name>
</gene>
<dbReference type="EMBL" id="CP036347">
    <property type="protein sequence ID" value="QDU05475.1"/>
    <property type="molecule type" value="Genomic_DNA"/>
</dbReference>
<name>A0A517WJP8_9PLAN</name>
<evidence type="ECO:0000313" key="1">
    <source>
        <dbReference type="EMBL" id="QDU05475.1"/>
    </source>
</evidence>